<dbReference type="Proteomes" id="UP001152888">
    <property type="component" value="Unassembled WGS sequence"/>
</dbReference>
<organism evidence="1 2">
    <name type="scientific">Acanthoscelides obtectus</name>
    <name type="common">Bean weevil</name>
    <name type="synonym">Bruchus obtectus</name>
    <dbReference type="NCBI Taxonomy" id="200917"/>
    <lineage>
        <taxon>Eukaryota</taxon>
        <taxon>Metazoa</taxon>
        <taxon>Ecdysozoa</taxon>
        <taxon>Arthropoda</taxon>
        <taxon>Hexapoda</taxon>
        <taxon>Insecta</taxon>
        <taxon>Pterygota</taxon>
        <taxon>Neoptera</taxon>
        <taxon>Endopterygota</taxon>
        <taxon>Coleoptera</taxon>
        <taxon>Polyphaga</taxon>
        <taxon>Cucujiformia</taxon>
        <taxon>Chrysomeloidea</taxon>
        <taxon>Chrysomelidae</taxon>
        <taxon>Bruchinae</taxon>
        <taxon>Bruchini</taxon>
        <taxon>Acanthoscelides</taxon>
    </lineage>
</organism>
<protein>
    <recommendedName>
        <fullName evidence="3">F-box domain-containing protein</fullName>
    </recommendedName>
</protein>
<sequence>MEVGCLPDDIWEQILMSLPTYDVFRFFLEYPQYSYLAIGPRLPKTVDYTRSFDCKHMNISHMITTMLNYDILTTLKIDGIYWAVAEDLRVLVSSLKNLRELHALDTKLSLTDGVLYGNLRKLSLTVHMEHWGVILALFSINMPKLKYLYVKIPKSYGIPKVKWTPNVYKLPTRVSSMYQQLEELWILDEANEFPGWISINTLGPLKKVVVKTSTEIYLECADRLLKSGFAIFKKYFDNPNVTYFVARKETIPESLRSNDFVPRGISSNVWEMLKSFGRTPWGIEETRQMHLSGSVETVKFYDLNFSPDDKVCKTKHEPEYTYTEAAHELLLLNNSSELKRLNFQSCMFATDNIKRPVMYGCEPAVTNMLRQSGGHPFCIITEKLTRLTELEISHCNFCQGKGSVSGYSSIAALEALEKLSLEIPKGLDGSFLEDVFKKCPQLRSLSLRLIDVNDPFELNLSKNVRHATQLRDLRIICRQICLRRLFDALDAIPLPLKKIQRVFINFNQFKHAVQTDVEAYTKFLRHNRQLVFFMVVSYMMTFEYYTYLQNNVAKPFMDAHKANFYLIRKNTKIPPSQIQLPFAHHDFFLEGRGRLPTNVSIVHFEDF</sequence>
<dbReference type="SUPFAM" id="SSF52047">
    <property type="entry name" value="RNI-like"/>
    <property type="match status" value="1"/>
</dbReference>
<evidence type="ECO:0000313" key="2">
    <source>
        <dbReference type="Proteomes" id="UP001152888"/>
    </source>
</evidence>
<gene>
    <name evidence="1" type="ORF">ACAOBT_LOCUS5954</name>
</gene>
<dbReference type="InterPro" id="IPR032675">
    <property type="entry name" value="LRR_dom_sf"/>
</dbReference>
<keyword evidence="2" id="KW-1185">Reference proteome</keyword>
<dbReference type="OrthoDB" id="6705608at2759"/>
<evidence type="ECO:0000313" key="1">
    <source>
        <dbReference type="EMBL" id="CAH1964687.1"/>
    </source>
</evidence>
<evidence type="ECO:0008006" key="3">
    <source>
        <dbReference type="Google" id="ProtNLM"/>
    </source>
</evidence>
<reference evidence="1" key="1">
    <citation type="submission" date="2022-03" db="EMBL/GenBank/DDBJ databases">
        <authorList>
            <person name="Sayadi A."/>
        </authorList>
    </citation>
    <scope>NUCLEOTIDE SEQUENCE</scope>
</reference>
<dbReference type="AlphaFoldDB" id="A0A9P0K048"/>
<proteinExistence type="predicted"/>
<comment type="caution">
    <text evidence="1">The sequence shown here is derived from an EMBL/GenBank/DDBJ whole genome shotgun (WGS) entry which is preliminary data.</text>
</comment>
<dbReference type="EMBL" id="CAKOFQ010006717">
    <property type="protein sequence ID" value="CAH1964687.1"/>
    <property type="molecule type" value="Genomic_DNA"/>
</dbReference>
<name>A0A9P0K048_ACAOB</name>
<accession>A0A9P0K048</accession>
<dbReference type="Gene3D" id="3.80.10.10">
    <property type="entry name" value="Ribonuclease Inhibitor"/>
    <property type="match status" value="1"/>
</dbReference>